<gene>
    <name evidence="1" type="ORF">S01H4_40068</name>
</gene>
<dbReference type="EMBL" id="BART01021782">
    <property type="protein sequence ID" value="GAH03946.1"/>
    <property type="molecule type" value="Genomic_DNA"/>
</dbReference>
<evidence type="ECO:0000313" key="1">
    <source>
        <dbReference type="EMBL" id="GAH03946.1"/>
    </source>
</evidence>
<accession>X1C7D2</accession>
<sequence length="33" mass="4047">MKLKNIFTKIIKNLDEIDTDREEILKISRQMIR</sequence>
<proteinExistence type="predicted"/>
<protein>
    <submittedName>
        <fullName evidence="1">Uncharacterized protein</fullName>
    </submittedName>
</protein>
<dbReference type="AlphaFoldDB" id="X1C7D2"/>
<reference evidence="1" key="1">
    <citation type="journal article" date="2014" name="Front. Microbiol.">
        <title>High frequency of phylogenetically diverse reductive dehalogenase-homologous genes in deep subseafloor sedimentary metagenomes.</title>
        <authorList>
            <person name="Kawai M."/>
            <person name="Futagami T."/>
            <person name="Toyoda A."/>
            <person name="Takaki Y."/>
            <person name="Nishi S."/>
            <person name="Hori S."/>
            <person name="Arai W."/>
            <person name="Tsubouchi T."/>
            <person name="Morono Y."/>
            <person name="Uchiyama I."/>
            <person name="Ito T."/>
            <person name="Fujiyama A."/>
            <person name="Inagaki F."/>
            <person name="Takami H."/>
        </authorList>
    </citation>
    <scope>NUCLEOTIDE SEQUENCE</scope>
    <source>
        <strain evidence="1">Expedition CK06-06</strain>
    </source>
</reference>
<name>X1C7D2_9ZZZZ</name>
<feature type="non-terminal residue" evidence="1">
    <location>
        <position position="33"/>
    </location>
</feature>
<comment type="caution">
    <text evidence="1">The sequence shown here is derived from an EMBL/GenBank/DDBJ whole genome shotgun (WGS) entry which is preliminary data.</text>
</comment>
<organism evidence="1">
    <name type="scientific">marine sediment metagenome</name>
    <dbReference type="NCBI Taxonomy" id="412755"/>
    <lineage>
        <taxon>unclassified sequences</taxon>
        <taxon>metagenomes</taxon>
        <taxon>ecological metagenomes</taxon>
    </lineage>
</organism>